<comment type="caution">
    <text evidence="2">The sequence shown here is derived from an EMBL/GenBank/DDBJ whole genome shotgun (WGS) entry which is preliminary data.</text>
</comment>
<dbReference type="EMBL" id="JAIWYP010000004">
    <property type="protein sequence ID" value="KAH3832211.1"/>
    <property type="molecule type" value="Genomic_DNA"/>
</dbReference>
<dbReference type="AlphaFoldDB" id="A0A9D4K3A3"/>
<sequence>MATTVSRSLPDGIGQGHRPMPDQLAPAIRSLSVDNAGHVMTGTSPGTGPVTGDRSGQRPVTGYRGPVRTPVTGPRHRSPVNGDRSGHRSPVRPTGHRRPVRSPVTGQNHRSPVRTTGHRSTETGPVTGPTHRSPVNGDRSPVNGDRSGHRSEPPVTGHLLLMTGLTHRAPVIDHL</sequence>
<gene>
    <name evidence="2" type="ORF">DPMN_105491</name>
</gene>
<evidence type="ECO:0000313" key="3">
    <source>
        <dbReference type="Proteomes" id="UP000828390"/>
    </source>
</evidence>
<reference evidence="2" key="1">
    <citation type="journal article" date="2019" name="bioRxiv">
        <title>The Genome of the Zebra Mussel, Dreissena polymorpha: A Resource for Invasive Species Research.</title>
        <authorList>
            <person name="McCartney M.A."/>
            <person name="Auch B."/>
            <person name="Kono T."/>
            <person name="Mallez S."/>
            <person name="Zhang Y."/>
            <person name="Obille A."/>
            <person name="Becker A."/>
            <person name="Abrahante J.E."/>
            <person name="Garbe J."/>
            <person name="Badalamenti J.P."/>
            <person name="Herman A."/>
            <person name="Mangelson H."/>
            <person name="Liachko I."/>
            <person name="Sullivan S."/>
            <person name="Sone E.D."/>
            <person name="Koren S."/>
            <person name="Silverstein K.A.T."/>
            <person name="Beckman K.B."/>
            <person name="Gohl D.M."/>
        </authorList>
    </citation>
    <scope>NUCLEOTIDE SEQUENCE</scope>
    <source>
        <strain evidence="2">Duluth1</strain>
        <tissue evidence="2">Whole animal</tissue>
    </source>
</reference>
<organism evidence="2 3">
    <name type="scientific">Dreissena polymorpha</name>
    <name type="common">Zebra mussel</name>
    <name type="synonym">Mytilus polymorpha</name>
    <dbReference type="NCBI Taxonomy" id="45954"/>
    <lineage>
        <taxon>Eukaryota</taxon>
        <taxon>Metazoa</taxon>
        <taxon>Spiralia</taxon>
        <taxon>Lophotrochozoa</taxon>
        <taxon>Mollusca</taxon>
        <taxon>Bivalvia</taxon>
        <taxon>Autobranchia</taxon>
        <taxon>Heteroconchia</taxon>
        <taxon>Euheterodonta</taxon>
        <taxon>Imparidentia</taxon>
        <taxon>Neoheterodontei</taxon>
        <taxon>Myida</taxon>
        <taxon>Dreissenoidea</taxon>
        <taxon>Dreissenidae</taxon>
        <taxon>Dreissena</taxon>
    </lineage>
</organism>
<accession>A0A9D4K3A3</accession>
<dbReference type="Proteomes" id="UP000828390">
    <property type="component" value="Unassembled WGS sequence"/>
</dbReference>
<feature type="compositionally biased region" description="Polar residues" evidence="1">
    <location>
        <begin position="104"/>
        <end position="114"/>
    </location>
</feature>
<feature type="compositionally biased region" description="Low complexity" evidence="1">
    <location>
        <begin position="41"/>
        <end position="52"/>
    </location>
</feature>
<keyword evidence="3" id="KW-1185">Reference proteome</keyword>
<feature type="region of interest" description="Disordered" evidence="1">
    <location>
        <begin position="1"/>
        <end position="156"/>
    </location>
</feature>
<evidence type="ECO:0000256" key="1">
    <source>
        <dbReference type="SAM" id="MobiDB-lite"/>
    </source>
</evidence>
<reference evidence="2" key="2">
    <citation type="submission" date="2020-11" db="EMBL/GenBank/DDBJ databases">
        <authorList>
            <person name="McCartney M.A."/>
            <person name="Auch B."/>
            <person name="Kono T."/>
            <person name="Mallez S."/>
            <person name="Becker A."/>
            <person name="Gohl D.M."/>
            <person name="Silverstein K.A.T."/>
            <person name="Koren S."/>
            <person name="Bechman K.B."/>
            <person name="Herman A."/>
            <person name="Abrahante J.E."/>
            <person name="Garbe J."/>
        </authorList>
    </citation>
    <scope>NUCLEOTIDE SEQUENCE</scope>
    <source>
        <strain evidence="2">Duluth1</strain>
        <tissue evidence="2">Whole animal</tissue>
    </source>
</reference>
<evidence type="ECO:0000313" key="2">
    <source>
        <dbReference type="EMBL" id="KAH3832211.1"/>
    </source>
</evidence>
<protein>
    <submittedName>
        <fullName evidence="2">Uncharacterized protein</fullName>
    </submittedName>
</protein>
<feature type="compositionally biased region" description="Basic residues" evidence="1">
    <location>
        <begin position="87"/>
        <end position="100"/>
    </location>
</feature>
<proteinExistence type="predicted"/>
<name>A0A9D4K3A3_DREPO</name>